<reference evidence="1" key="2">
    <citation type="journal article" date="2015" name="Data Brief">
        <title>Shoot transcriptome of the giant reed, Arundo donax.</title>
        <authorList>
            <person name="Barrero R.A."/>
            <person name="Guerrero F.D."/>
            <person name="Moolhuijzen P."/>
            <person name="Goolsby J.A."/>
            <person name="Tidwell J."/>
            <person name="Bellgard S.E."/>
            <person name="Bellgard M.I."/>
        </authorList>
    </citation>
    <scope>NUCLEOTIDE SEQUENCE</scope>
    <source>
        <tissue evidence="1">Shoot tissue taken approximately 20 cm above the soil surface</tissue>
    </source>
</reference>
<protein>
    <submittedName>
        <fullName evidence="1">Uncharacterized protein</fullName>
    </submittedName>
</protein>
<organism evidence="1">
    <name type="scientific">Arundo donax</name>
    <name type="common">Giant reed</name>
    <name type="synonym">Donax arundinaceus</name>
    <dbReference type="NCBI Taxonomy" id="35708"/>
    <lineage>
        <taxon>Eukaryota</taxon>
        <taxon>Viridiplantae</taxon>
        <taxon>Streptophyta</taxon>
        <taxon>Embryophyta</taxon>
        <taxon>Tracheophyta</taxon>
        <taxon>Spermatophyta</taxon>
        <taxon>Magnoliopsida</taxon>
        <taxon>Liliopsida</taxon>
        <taxon>Poales</taxon>
        <taxon>Poaceae</taxon>
        <taxon>PACMAD clade</taxon>
        <taxon>Arundinoideae</taxon>
        <taxon>Arundineae</taxon>
        <taxon>Arundo</taxon>
    </lineage>
</organism>
<sequence length="18" mass="1873">MLLAVSIIIALQSSDGNK</sequence>
<dbReference type="EMBL" id="GBRH01185982">
    <property type="protein sequence ID" value="JAE11914.1"/>
    <property type="molecule type" value="Transcribed_RNA"/>
</dbReference>
<dbReference type="AlphaFoldDB" id="A0A0A9FKZ8"/>
<name>A0A0A9FKZ8_ARUDO</name>
<reference evidence="1" key="1">
    <citation type="submission" date="2014-09" db="EMBL/GenBank/DDBJ databases">
        <authorList>
            <person name="Magalhaes I.L.F."/>
            <person name="Oliveira U."/>
            <person name="Santos F.R."/>
            <person name="Vidigal T.H.D.A."/>
            <person name="Brescovit A.D."/>
            <person name="Santos A.J."/>
        </authorList>
    </citation>
    <scope>NUCLEOTIDE SEQUENCE</scope>
    <source>
        <tissue evidence="1">Shoot tissue taken approximately 20 cm above the soil surface</tissue>
    </source>
</reference>
<proteinExistence type="predicted"/>
<evidence type="ECO:0000313" key="1">
    <source>
        <dbReference type="EMBL" id="JAE11914.1"/>
    </source>
</evidence>
<accession>A0A0A9FKZ8</accession>